<dbReference type="Proteomes" id="UP001227268">
    <property type="component" value="Unassembled WGS sequence"/>
</dbReference>
<evidence type="ECO:0000313" key="2">
    <source>
        <dbReference type="Proteomes" id="UP001227268"/>
    </source>
</evidence>
<dbReference type="EMBL" id="JASBWT010000011">
    <property type="protein sequence ID" value="KAJ9100528.1"/>
    <property type="molecule type" value="Genomic_DNA"/>
</dbReference>
<keyword evidence="2" id="KW-1185">Reference proteome</keyword>
<gene>
    <name evidence="1" type="ORF">QFC21_003571</name>
</gene>
<name>A0ACC2VN01_9TREE</name>
<sequence>MNGSSGPATALRKLPGSAQGSITSQPRYLLPALLCSTTTGKERPAITPGESFIVQFLVSLGVQGIPFDTAQQTQQSNCHLAEKKTPEEAVQEYMQDIAREWRLSQEVVVAHLEFNNFTASAAAVLGLLFRYHTLPLHRLTPHYMPNDMSSLYKTLSGSSWLSAKSTVQEDKDARDATKEDMAVAVIPLLLQDPNHITYEVAFERRMTMNMTVKQIAGPDGGHTDYWIDTWRNNSKPDLVVHEGNDREGRVVGTCVFGKQWGGIQMTNDGRVGAFSDFAYRAHYGKVARGKFGRYASPLDLVLTNDGTYRRGETTQRTIRLTRTTDGPSSTLWGKIVAQNWIMTDAKGQLLAFWTDAGKCLFTLARGTLTVNSHALQCEDDFVYLLMTVLALKEISRRKMQGMAIAAGAAGGSG</sequence>
<protein>
    <submittedName>
        <fullName evidence="1">Uncharacterized protein</fullName>
    </submittedName>
</protein>
<comment type="caution">
    <text evidence="1">The sequence shown here is derived from an EMBL/GenBank/DDBJ whole genome shotgun (WGS) entry which is preliminary data.</text>
</comment>
<organism evidence="1 2">
    <name type="scientific">Naganishia friedmannii</name>
    <dbReference type="NCBI Taxonomy" id="89922"/>
    <lineage>
        <taxon>Eukaryota</taxon>
        <taxon>Fungi</taxon>
        <taxon>Dikarya</taxon>
        <taxon>Basidiomycota</taxon>
        <taxon>Agaricomycotina</taxon>
        <taxon>Tremellomycetes</taxon>
        <taxon>Filobasidiales</taxon>
        <taxon>Filobasidiaceae</taxon>
        <taxon>Naganishia</taxon>
    </lineage>
</organism>
<proteinExistence type="predicted"/>
<accession>A0ACC2VN01</accession>
<reference evidence="1" key="1">
    <citation type="submission" date="2023-04" db="EMBL/GenBank/DDBJ databases">
        <title>Draft Genome sequencing of Naganishia species isolated from polar environments using Oxford Nanopore Technology.</title>
        <authorList>
            <person name="Leo P."/>
            <person name="Venkateswaran K."/>
        </authorList>
    </citation>
    <scope>NUCLEOTIDE SEQUENCE</scope>
    <source>
        <strain evidence="1">MNA-CCFEE 5423</strain>
    </source>
</reference>
<evidence type="ECO:0000313" key="1">
    <source>
        <dbReference type="EMBL" id="KAJ9100528.1"/>
    </source>
</evidence>